<protein>
    <recommendedName>
        <fullName evidence="6">J domain-containing protein</fullName>
    </recommendedName>
</protein>
<feature type="compositionally biased region" description="Low complexity" evidence="5">
    <location>
        <begin position="19"/>
        <end position="46"/>
    </location>
</feature>
<dbReference type="Proteomes" id="UP001150266">
    <property type="component" value="Unassembled WGS sequence"/>
</dbReference>
<name>A0A9W9DXV1_9AGAR</name>
<dbReference type="SMART" id="SM00271">
    <property type="entry name" value="DnaJ"/>
    <property type="match status" value="1"/>
</dbReference>
<dbReference type="SUPFAM" id="SSF48452">
    <property type="entry name" value="TPR-like"/>
    <property type="match status" value="3"/>
</dbReference>
<dbReference type="PROSITE" id="PS50005">
    <property type="entry name" value="TPR"/>
    <property type="match status" value="2"/>
</dbReference>
<reference evidence="7" key="1">
    <citation type="submission" date="2022-08" db="EMBL/GenBank/DDBJ databases">
        <title>A Global Phylogenomic Analysis of the Shiitake Genus Lentinula.</title>
        <authorList>
            <consortium name="DOE Joint Genome Institute"/>
            <person name="Sierra-Patev S."/>
            <person name="Min B."/>
            <person name="Naranjo-Ortiz M."/>
            <person name="Looney B."/>
            <person name="Konkel Z."/>
            <person name="Slot J.C."/>
            <person name="Sakamoto Y."/>
            <person name="Steenwyk J.L."/>
            <person name="Rokas A."/>
            <person name="Carro J."/>
            <person name="Camarero S."/>
            <person name="Ferreira P."/>
            <person name="Molpeceres G."/>
            <person name="Ruiz-Duenas F.J."/>
            <person name="Serrano A."/>
            <person name="Henrissat B."/>
            <person name="Drula E."/>
            <person name="Hughes K.W."/>
            <person name="Mata J.L."/>
            <person name="Ishikawa N.K."/>
            <person name="Vargas-Isla R."/>
            <person name="Ushijima S."/>
            <person name="Smith C.A."/>
            <person name="Ahrendt S."/>
            <person name="Andreopoulos W."/>
            <person name="He G."/>
            <person name="Labutti K."/>
            <person name="Lipzen A."/>
            <person name="Ng V."/>
            <person name="Riley R."/>
            <person name="Sandor L."/>
            <person name="Barry K."/>
            <person name="Martinez A.T."/>
            <person name="Xiao Y."/>
            <person name="Gibbons J.G."/>
            <person name="Terashima K."/>
            <person name="Grigoriev I.V."/>
            <person name="Hibbett D.S."/>
        </authorList>
    </citation>
    <scope>NUCLEOTIDE SEQUENCE</scope>
    <source>
        <strain evidence="7">JLM2183</strain>
    </source>
</reference>
<dbReference type="PRINTS" id="PR00625">
    <property type="entry name" value="JDOMAIN"/>
</dbReference>
<dbReference type="OrthoDB" id="10250354at2759"/>
<dbReference type="PANTHER" id="PTHR45188:SF2">
    <property type="entry name" value="DNAJ HOMOLOG SUBFAMILY C MEMBER 7"/>
    <property type="match status" value="1"/>
</dbReference>
<feature type="region of interest" description="Disordered" evidence="5">
    <location>
        <begin position="488"/>
        <end position="516"/>
    </location>
</feature>
<evidence type="ECO:0000256" key="4">
    <source>
        <dbReference type="SAM" id="Coils"/>
    </source>
</evidence>
<dbReference type="PROSITE" id="PS50293">
    <property type="entry name" value="TPR_REGION"/>
    <property type="match status" value="1"/>
</dbReference>
<dbReference type="InterPro" id="IPR011990">
    <property type="entry name" value="TPR-like_helical_dom_sf"/>
</dbReference>
<dbReference type="Pfam" id="PF00226">
    <property type="entry name" value="DnaJ"/>
    <property type="match status" value="1"/>
</dbReference>
<dbReference type="SUPFAM" id="SSF46565">
    <property type="entry name" value="Chaperone J-domain"/>
    <property type="match status" value="1"/>
</dbReference>
<organism evidence="7 8">
    <name type="scientific">Lentinula aciculospora</name>
    <dbReference type="NCBI Taxonomy" id="153920"/>
    <lineage>
        <taxon>Eukaryota</taxon>
        <taxon>Fungi</taxon>
        <taxon>Dikarya</taxon>
        <taxon>Basidiomycota</taxon>
        <taxon>Agaricomycotina</taxon>
        <taxon>Agaricomycetes</taxon>
        <taxon>Agaricomycetidae</taxon>
        <taxon>Agaricales</taxon>
        <taxon>Marasmiineae</taxon>
        <taxon>Omphalotaceae</taxon>
        <taxon>Lentinula</taxon>
    </lineage>
</organism>
<dbReference type="InterPro" id="IPR036869">
    <property type="entry name" value="J_dom_sf"/>
</dbReference>
<keyword evidence="2 3" id="KW-0802">TPR repeat</keyword>
<evidence type="ECO:0000259" key="6">
    <source>
        <dbReference type="PROSITE" id="PS50076"/>
    </source>
</evidence>
<dbReference type="AlphaFoldDB" id="A0A9W9DXV1"/>
<dbReference type="InterPro" id="IPR019734">
    <property type="entry name" value="TPR_rpt"/>
</dbReference>
<dbReference type="PANTHER" id="PTHR45188">
    <property type="entry name" value="DNAJ PROTEIN P58IPK HOMOLOG"/>
    <property type="match status" value="1"/>
</dbReference>
<dbReference type="Gene3D" id="1.10.287.110">
    <property type="entry name" value="DnaJ domain"/>
    <property type="match status" value="1"/>
</dbReference>
<dbReference type="Pfam" id="PF13414">
    <property type="entry name" value="TPR_11"/>
    <property type="match status" value="1"/>
</dbReference>
<dbReference type="Pfam" id="PF13432">
    <property type="entry name" value="TPR_16"/>
    <property type="match status" value="2"/>
</dbReference>
<feature type="repeat" description="TPR" evidence="3">
    <location>
        <begin position="64"/>
        <end position="97"/>
    </location>
</feature>
<dbReference type="EMBL" id="JAOTPV010000001">
    <property type="protein sequence ID" value="KAJ4489987.1"/>
    <property type="molecule type" value="Genomic_DNA"/>
</dbReference>
<feature type="region of interest" description="Disordered" evidence="5">
    <location>
        <begin position="1"/>
        <end position="56"/>
    </location>
</feature>
<feature type="compositionally biased region" description="Basic residues" evidence="5">
    <location>
        <begin position="1"/>
        <end position="11"/>
    </location>
</feature>
<evidence type="ECO:0000256" key="3">
    <source>
        <dbReference type="PROSITE-ProRule" id="PRU00339"/>
    </source>
</evidence>
<keyword evidence="1" id="KW-0677">Repeat</keyword>
<evidence type="ECO:0000256" key="5">
    <source>
        <dbReference type="SAM" id="MobiDB-lite"/>
    </source>
</evidence>
<keyword evidence="8" id="KW-1185">Reference proteome</keyword>
<dbReference type="SMART" id="SM00028">
    <property type="entry name" value="TPR"/>
    <property type="match status" value="7"/>
</dbReference>
<dbReference type="InterPro" id="IPR001623">
    <property type="entry name" value="DnaJ_domain"/>
</dbReference>
<comment type="caution">
    <text evidence="7">The sequence shown here is derived from an EMBL/GenBank/DDBJ whole genome shotgun (WGS) entry which is preliminary data.</text>
</comment>
<dbReference type="InterPro" id="IPR018253">
    <property type="entry name" value="DnaJ_domain_CS"/>
</dbReference>
<feature type="coiled-coil region" evidence="4">
    <location>
        <begin position="390"/>
        <end position="438"/>
    </location>
</feature>
<evidence type="ECO:0000256" key="1">
    <source>
        <dbReference type="ARBA" id="ARBA00022737"/>
    </source>
</evidence>
<accession>A0A9W9DXV1</accession>
<evidence type="ECO:0000256" key="2">
    <source>
        <dbReference type="ARBA" id="ARBA00022803"/>
    </source>
</evidence>
<dbReference type="CDD" id="cd06257">
    <property type="entry name" value="DnaJ"/>
    <property type="match status" value="1"/>
</dbReference>
<gene>
    <name evidence="7" type="ORF">J3R30DRAFT_3418023</name>
</gene>
<feature type="domain" description="J" evidence="6">
    <location>
        <begin position="439"/>
        <end position="500"/>
    </location>
</feature>
<evidence type="ECO:0000313" key="8">
    <source>
        <dbReference type="Proteomes" id="UP001150266"/>
    </source>
</evidence>
<keyword evidence="4" id="KW-0175">Coiled coil</keyword>
<sequence>MVSKKTKQAKRATKEEAQSSGPSAEPTAGPSSSPSPATPNPDNASPIASPELDPPEEGDIVQRAEKVKEKGNIAFKAGKYQEAIEQYNKAIEMNPLEPAFLTNRAASYIALKRFRPALDDCQHAATLQSDNPSAKTLLRLARCQLALGSPTPASSTLRIILTLEPKNSAAIQLKSKISELENHMKTFESARVKKDWGLARLALDKCLQGIEGEGGEVPTDWRVWKVELELAKGNLDNANSAANDAIRLNSNSPEALCLRGLVLMLSGKLPQALQHVQSALRLDPSHLPAQQLRKRVKDIERLKDEGNVAFKAGKLQEAVDRYTETLERIGEEEIEAKGGLIRATLLSNRATTLLKLQEYERALADTNASLVLYPNSFKALRTQARVNLALENYEQAVRDFKTAVEEAQKDGSTTERDVRELRTELKKSEVALKRSKTKDYYKILGVHRECTEIEIKKAYRKESLKHHPDKGGDEEKFKLVVEAHSVLSDPQRRSRYDSGEDEDGLNGGSDGMGGMGGMSQADIANLFAQFNGFGGGGHSHSSRGGSGFSFAF</sequence>
<dbReference type="PROSITE" id="PS00636">
    <property type="entry name" value="DNAJ_1"/>
    <property type="match status" value="1"/>
</dbReference>
<evidence type="ECO:0000313" key="7">
    <source>
        <dbReference type="EMBL" id="KAJ4489987.1"/>
    </source>
</evidence>
<feature type="compositionally biased region" description="Gly residues" evidence="5">
    <location>
        <begin position="505"/>
        <end position="516"/>
    </location>
</feature>
<proteinExistence type="predicted"/>
<dbReference type="PROSITE" id="PS50076">
    <property type="entry name" value="DNAJ_2"/>
    <property type="match status" value="1"/>
</dbReference>
<feature type="repeat" description="TPR" evidence="3">
    <location>
        <begin position="253"/>
        <end position="286"/>
    </location>
</feature>
<dbReference type="Gene3D" id="1.25.40.10">
    <property type="entry name" value="Tetratricopeptide repeat domain"/>
    <property type="match status" value="1"/>
</dbReference>